<protein>
    <submittedName>
        <fullName evidence="2">Uncharacterized protein</fullName>
    </submittedName>
</protein>
<reference evidence="2" key="2">
    <citation type="submission" date="2023-05" db="EMBL/GenBank/DDBJ databases">
        <authorList>
            <person name="Schelkunov M.I."/>
        </authorList>
    </citation>
    <scope>NUCLEOTIDE SEQUENCE</scope>
    <source>
        <strain evidence="2">Hsosn_3</strain>
        <tissue evidence="2">Leaf</tissue>
    </source>
</reference>
<proteinExistence type="predicted"/>
<evidence type="ECO:0000313" key="2">
    <source>
        <dbReference type="EMBL" id="KAK1392869.1"/>
    </source>
</evidence>
<reference evidence="2" key="1">
    <citation type="submission" date="2023-02" db="EMBL/GenBank/DDBJ databases">
        <title>Genome of toxic invasive species Heracleum sosnowskyi carries increased number of genes despite the absence of recent whole-genome duplications.</title>
        <authorList>
            <person name="Schelkunov M."/>
            <person name="Shtratnikova V."/>
            <person name="Makarenko M."/>
            <person name="Klepikova A."/>
            <person name="Omelchenko D."/>
            <person name="Novikova G."/>
            <person name="Obukhova E."/>
            <person name="Bogdanov V."/>
            <person name="Penin A."/>
            <person name="Logacheva M."/>
        </authorList>
    </citation>
    <scope>NUCLEOTIDE SEQUENCE</scope>
    <source>
        <strain evidence="2">Hsosn_3</strain>
        <tissue evidence="2">Leaf</tissue>
    </source>
</reference>
<sequence length="300" mass="34131">MTNLYVSGALVAHEPKVTQPCEALQILQPTQMSSLKIEEVVDDEEKVVLQLNDVEDEDFYSIEEMERLDNPTMTYMAKKFKNIRFKRDKPYKPQGPTSRFSKGSSSKAAGGATRGEEEEFVNLALMAKSDDESSSSSNQTSPLDSLAQENARLKNELVYAKEIEEFLRKEITENEFKIKAFRNSSKIVQDYNEKHTENQKVGVGFEYSRRPGKESVIHDCSKDVAVKPRILKKVDKTIFKISEFEFDKEAMLIKQQLLDENECVDNTSAEGKYTIENPKTVTLQNNLTKCSKDIVIKGKT</sequence>
<feature type="compositionally biased region" description="Low complexity" evidence="1">
    <location>
        <begin position="101"/>
        <end position="111"/>
    </location>
</feature>
<comment type="caution">
    <text evidence="2">The sequence shown here is derived from an EMBL/GenBank/DDBJ whole genome shotgun (WGS) entry which is preliminary data.</text>
</comment>
<name>A0AAD8N191_9APIA</name>
<feature type="region of interest" description="Disordered" evidence="1">
    <location>
        <begin position="87"/>
        <end position="116"/>
    </location>
</feature>
<organism evidence="2 3">
    <name type="scientific">Heracleum sosnowskyi</name>
    <dbReference type="NCBI Taxonomy" id="360622"/>
    <lineage>
        <taxon>Eukaryota</taxon>
        <taxon>Viridiplantae</taxon>
        <taxon>Streptophyta</taxon>
        <taxon>Embryophyta</taxon>
        <taxon>Tracheophyta</taxon>
        <taxon>Spermatophyta</taxon>
        <taxon>Magnoliopsida</taxon>
        <taxon>eudicotyledons</taxon>
        <taxon>Gunneridae</taxon>
        <taxon>Pentapetalae</taxon>
        <taxon>asterids</taxon>
        <taxon>campanulids</taxon>
        <taxon>Apiales</taxon>
        <taxon>Apiaceae</taxon>
        <taxon>Apioideae</taxon>
        <taxon>apioid superclade</taxon>
        <taxon>Tordylieae</taxon>
        <taxon>Tordyliinae</taxon>
        <taxon>Heracleum</taxon>
    </lineage>
</organism>
<keyword evidence="3" id="KW-1185">Reference proteome</keyword>
<dbReference type="Proteomes" id="UP001237642">
    <property type="component" value="Unassembled WGS sequence"/>
</dbReference>
<dbReference type="AlphaFoldDB" id="A0AAD8N191"/>
<dbReference type="EMBL" id="JAUIZM010000003">
    <property type="protein sequence ID" value="KAK1392869.1"/>
    <property type="molecule type" value="Genomic_DNA"/>
</dbReference>
<evidence type="ECO:0000256" key="1">
    <source>
        <dbReference type="SAM" id="MobiDB-lite"/>
    </source>
</evidence>
<accession>A0AAD8N191</accession>
<gene>
    <name evidence="2" type="ORF">POM88_011925</name>
</gene>
<evidence type="ECO:0000313" key="3">
    <source>
        <dbReference type="Proteomes" id="UP001237642"/>
    </source>
</evidence>